<feature type="compositionally biased region" description="Polar residues" evidence="1">
    <location>
        <begin position="221"/>
        <end position="234"/>
    </location>
</feature>
<sequence>MTTDQKSTLATVIDTVRFYLTALSVLVACFSSFAFLFLVPFVIDPAFSTLFAEFIEDPILCVTTRAEFKIGMLNCTWSSCREGCTREIFKCSQIYVNYKIVDPMESLSRGNFTNQSRIQEMEWDYKDAKLYPNVKGCGYPPEVNCTIFNRTFSTVGATFPCYHSNLKPEIALTDLNIEKVKLDLIYAIAIPWSLFLGSILYLLITYVGMSQPDPNADEPQEVSSTKASKDASNYSLRSIGKSLNHGMNKLRGEPDDKGEKKRKGRPTGTEALRRKPTLKT</sequence>
<organism evidence="3">
    <name type="scientific">Hirondellea gigas</name>
    <dbReference type="NCBI Taxonomy" id="1518452"/>
    <lineage>
        <taxon>Eukaryota</taxon>
        <taxon>Metazoa</taxon>
        <taxon>Ecdysozoa</taxon>
        <taxon>Arthropoda</taxon>
        <taxon>Crustacea</taxon>
        <taxon>Multicrustacea</taxon>
        <taxon>Malacostraca</taxon>
        <taxon>Eumalacostraca</taxon>
        <taxon>Peracarida</taxon>
        <taxon>Amphipoda</taxon>
        <taxon>Amphilochidea</taxon>
        <taxon>Lysianassida</taxon>
        <taxon>Lysianassidira</taxon>
        <taxon>Lysianassoidea</taxon>
        <taxon>Lysianassidae</taxon>
        <taxon>Hirondellea</taxon>
    </lineage>
</organism>
<feature type="region of interest" description="Disordered" evidence="1">
    <location>
        <begin position="239"/>
        <end position="280"/>
    </location>
</feature>
<evidence type="ECO:0000256" key="1">
    <source>
        <dbReference type="SAM" id="MobiDB-lite"/>
    </source>
</evidence>
<feature type="region of interest" description="Disordered" evidence="1">
    <location>
        <begin position="215"/>
        <end position="234"/>
    </location>
</feature>
<dbReference type="AlphaFoldDB" id="A0A6A7G683"/>
<dbReference type="GO" id="GO:0017080">
    <property type="term" value="F:sodium channel regulator activity"/>
    <property type="evidence" value="ECO:0007669"/>
    <property type="project" value="TreeGrafter"/>
</dbReference>
<evidence type="ECO:0000313" key="3">
    <source>
        <dbReference type="EMBL" id="LAC26607.1"/>
    </source>
</evidence>
<dbReference type="PANTHER" id="PTHR12335">
    <property type="entry name" value="TIPE PROTEIN TEMPERATURE-INDUCED PARALYTIC E"/>
    <property type="match status" value="1"/>
</dbReference>
<feature type="compositionally biased region" description="Basic and acidic residues" evidence="1">
    <location>
        <begin position="250"/>
        <end position="259"/>
    </location>
</feature>
<feature type="transmembrane region" description="Helical" evidence="2">
    <location>
        <begin position="184"/>
        <end position="204"/>
    </location>
</feature>
<dbReference type="Pfam" id="PF16972">
    <property type="entry name" value="TipE"/>
    <property type="match status" value="2"/>
</dbReference>
<name>A0A6A7G683_9CRUS</name>
<proteinExistence type="evidence at transcript level"/>
<keyword evidence="2" id="KW-0812">Transmembrane</keyword>
<protein>
    <submittedName>
        <fullName evidence="3">Protein tipE</fullName>
    </submittedName>
</protein>
<dbReference type="GO" id="GO:0005886">
    <property type="term" value="C:plasma membrane"/>
    <property type="evidence" value="ECO:0007669"/>
    <property type="project" value="TreeGrafter"/>
</dbReference>
<accession>A0A6A7G683</accession>
<dbReference type="GO" id="GO:0002028">
    <property type="term" value="P:regulation of sodium ion transport"/>
    <property type="evidence" value="ECO:0007669"/>
    <property type="project" value="TreeGrafter"/>
</dbReference>
<keyword evidence="2" id="KW-1133">Transmembrane helix</keyword>
<dbReference type="PROSITE" id="PS51257">
    <property type="entry name" value="PROKAR_LIPOPROTEIN"/>
    <property type="match status" value="1"/>
</dbReference>
<reference evidence="3" key="1">
    <citation type="submission" date="2017-11" db="EMBL/GenBank/DDBJ databases">
        <title>The sensing device of the deep-sea amphipod.</title>
        <authorList>
            <person name="Kobayashi H."/>
            <person name="Nagahama T."/>
            <person name="Arai W."/>
            <person name="Sasagawa Y."/>
            <person name="Umeda M."/>
            <person name="Hayashi T."/>
            <person name="Nikaido I."/>
            <person name="Watanabe H."/>
            <person name="Oguri K."/>
            <person name="Kitazato H."/>
            <person name="Fujioka K."/>
            <person name="Kido Y."/>
            <person name="Takami H."/>
        </authorList>
    </citation>
    <scope>NUCLEOTIDE SEQUENCE</scope>
    <source>
        <tissue evidence="3">Whole body</tissue>
    </source>
</reference>
<dbReference type="InterPro" id="IPR031578">
    <property type="entry name" value="TipE"/>
</dbReference>
<dbReference type="PANTHER" id="PTHR12335:SF6">
    <property type="entry name" value="PROTEIN TIPE"/>
    <property type="match status" value="1"/>
</dbReference>
<evidence type="ECO:0000256" key="2">
    <source>
        <dbReference type="SAM" id="Phobius"/>
    </source>
</evidence>
<keyword evidence="2" id="KW-0472">Membrane</keyword>
<feature type="transmembrane region" description="Helical" evidence="2">
    <location>
        <begin position="18"/>
        <end position="43"/>
    </location>
</feature>
<dbReference type="EMBL" id="IACT01007493">
    <property type="protein sequence ID" value="LAC26607.1"/>
    <property type="molecule type" value="mRNA"/>
</dbReference>